<keyword evidence="3" id="KW-1185">Reference proteome</keyword>
<protein>
    <submittedName>
        <fullName evidence="2">Helix-turn-helix domain-containing protein</fullName>
    </submittedName>
</protein>
<dbReference type="InterPro" id="IPR010093">
    <property type="entry name" value="SinI_DNA-bd"/>
</dbReference>
<dbReference type="RefSeq" id="WP_306000987.1">
    <property type="nucleotide sequence ID" value="NZ_JASNFN010000024.1"/>
</dbReference>
<proteinExistence type="predicted"/>
<dbReference type="Pfam" id="PF12728">
    <property type="entry name" value="HTH_17"/>
    <property type="match status" value="1"/>
</dbReference>
<reference evidence="3" key="1">
    <citation type="submission" date="2023-05" db="EMBL/GenBank/DDBJ databases">
        <title>Draft genome of Pseudofrankia sp. BMG5.37.</title>
        <authorList>
            <person name="Gtari M."/>
            <person name="Ghodhbane F."/>
            <person name="Sbissi I."/>
        </authorList>
    </citation>
    <scope>NUCLEOTIDE SEQUENCE [LARGE SCALE GENOMIC DNA]</scope>
    <source>
        <strain evidence="3">BMG 814</strain>
    </source>
</reference>
<gene>
    <name evidence="2" type="ORF">QOZ88_17445</name>
</gene>
<dbReference type="EMBL" id="JASNFN010000024">
    <property type="protein sequence ID" value="MDP5184423.1"/>
    <property type="molecule type" value="Genomic_DNA"/>
</dbReference>
<dbReference type="Proteomes" id="UP001233673">
    <property type="component" value="Unassembled WGS sequence"/>
</dbReference>
<feature type="domain" description="Helix-turn-helix" evidence="1">
    <location>
        <begin position="1"/>
        <end position="44"/>
    </location>
</feature>
<name>A0ABT9IFS9_9ACTN</name>
<comment type="caution">
    <text evidence="2">The sequence shown here is derived from an EMBL/GenBank/DDBJ whole genome shotgun (WGS) entry which is preliminary data.</text>
</comment>
<dbReference type="InterPro" id="IPR041657">
    <property type="entry name" value="HTH_17"/>
</dbReference>
<organism evidence="2 3">
    <name type="scientific">Blastococcus carthaginiensis</name>
    <dbReference type="NCBI Taxonomy" id="3050034"/>
    <lineage>
        <taxon>Bacteria</taxon>
        <taxon>Bacillati</taxon>
        <taxon>Actinomycetota</taxon>
        <taxon>Actinomycetes</taxon>
        <taxon>Geodermatophilales</taxon>
        <taxon>Geodermatophilaceae</taxon>
        <taxon>Blastococcus</taxon>
    </lineage>
</organism>
<sequence>MLTVDQAAERLGVEPEQVRRLIRAGKLTARRVGRTLVLDEDAVEGRARLPITAGRALAPRTVWAALWQLSGEDVDWLPPADRSRLLGRLRGYDAERLVAAARDRAERHDLRVLPAYRQRLLDTDGVVPSGLTAAAAVGADIVAPEAAAEVYCAESTLAGLRRDLGLSERGEPNLVVRVPRYELNLPGRAHMPAAVVAVDLAESPDVRTRRAGLVLLAAALGDLPR</sequence>
<evidence type="ECO:0000259" key="1">
    <source>
        <dbReference type="Pfam" id="PF12728"/>
    </source>
</evidence>
<accession>A0ABT9IFS9</accession>
<evidence type="ECO:0000313" key="2">
    <source>
        <dbReference type="EMBL" id="MDP5184423.1"/>
    </source>
</evidence>
<dbReference type="NCBIfam" id="TIGR01764">
    <property type="entry name" value="excise"/>
    <property type="match status" value="1"/>
</dbReference>
<evidence type="ECO:0000313" key="3">
    <source>
        <dbReference type="Proteomes" id="UP001233673"/>
    </source>
</evidence>